<accession>A0A2M7S4I7</accession>
<comment type="caution">
    <text evidence="4">The sequence shown here is derived from an EMBL/GenBank/DDBJ whole genome shotgun (WGS) entry which is preliminary data.</text>
</comment>
<dbReference type="SUPFAM" id="SSF49373">
    <property type="entry name" value="Invasin/intimin cell-adhesion fragments"/>
    <property type="match status" value="3"/>
</dbReference>
<dbReference type="GO" id="GO:0016798">
    <property type="term" value="F:hydrolase activity, acting on glycosyl bonds"/>
    <property type="evidence" value="ECO:0007669"/>
    <property type="project" value="InterPro"/>
</dbReference>
<evidence type="ECO:0000259" key="3">
    <source>
        <dbReference type="PROSITE" id="PS51127"/>
    </source>
</evidence>
<comment type="similarity">
    <text evidence="1">Belongs to the intimin/invasin family.</text>
</comment>
<dbReference type="InterPro" id="IPR008964">
    <property type="entry name" value="Invasin/intimin_cell_adhesion"/>
</dbReference>
<name>A0A2M7S4I7_9BACT</name>
<evidence type="ECO:0000256" key="1">
    <source>
        <dbReference type="ARBA" id="ARBA00010116"/>
    </source>
</evidence>
<dbReference type="Pfam" id="PF02018">
    <property type="entry name" value="CBM_4_9"/>
    <property type="match status" value="1"/>
</dbReference>
<dbReference type="SMART" id="SM00634">
    <property type="entry name" value="BID_1"/>
    <property type="match status" value="3"/>
</dbReference>
<dbReference type="AlphaFoldDB" id="A0A2M7S4I7"/>
<dbReference type="Pfam" id="PF02369">
    <property type="entry name" value="Big_1"/>
    <property type="match status" value="3"/>
</dbReference>
<evidence type="ECO:0000256" key="2">
    <source>
        <dbReference type="ARBA" id="ARBA00022801"/>
    </source>
</evidence>
<reference evidence="5" key="1">
    <citation type="submission" date="2017-09" db="EMBL/GenBank/DDBJ databases">
        <title>Depth-based differentiation of microbial function through sediment-hosted aquifers and enrichment of novel symbionts in the deep terrestrial subsurface.</title>
        <authorList>
            <person name="Probst A.J."/>
            <person name="Ladd B."/>
            <person name="Jarett J.K."/>
            <person name="Geller-Mcgrath D.E."/>
            <person name="Sieber C.M.K."/>
            <person name="Emerson J.B."/>
            <person name="Anantharaman K."/>
            <person name="Thomas B.C."/>
            <person name="Malmstrom R."/>
            <person name="Stieglmeier M."/>
            <person name="Klingl A."/>
            <person name="Woyke T."/>
            <person name="Ryan C.M."/>
            <person name="Banfield J.F."/>
        </authorList>
    </citation>
    <scope>NUCLEOTIDE SEQUENCE [LARGE SCALE GENOMIC DNA]</scope>
</reference>
<dbReference type="InterPro" id="IPR013783">
    <property type="entry name" value="Ig-like_fold"/>
</dbReference>
<evidence type="ECO:0000313" key="4">
    <source>
        <dbReference type="EMBL" id="PIZ14485.1"/>
    </source>
</evidence>
<proteinExistence type="inferred from homology"/>
<gene>
    <name evidence="4" type="ORF">COY52_12500</name>
</gene>
<dbReference type="EMBL" id="PFMR01000347">
    <property type="protein sequence ID" value="PIZ14485.1"/>
    <property type="molecule type" value="Genomic_DNA"/>
</dbReference>
<evidence type="ECO:0000313" key="5">
    <source>
        <dbReference type="Proteomes" id="UP000229307"/>
    </source>
</evidence>
<dbReference type="InterPro" id="IPR008979">
    <property type="entry name" value="Galactose-bd-like_sf"/>
</dbReference>
<feature type="non-terminal residue" evidence="4">
    <location>
        <position position="1"/>
    </location>
</feature>
<dbReference type="Gene3D" id="2.60.120.560">
    <property type="entry name" value="Exo-inulinase, domain 1"/>
    <property type="match status" value="1"/>
</dbReference>
<dbReference type="PROSITE" id="PS51127">
    <property type="entry name" value="BIG1"/>
    <property type="match status" value="1"/>
</dbReference>
<dbReference type="Gene3D" id="2.60.120.260">
    <property type="entry name" value="Galactose-binding domain-like"/>
    <property type="match status" value="2"/>
</dbReference>
<dbReference type="SUPFAM" id="SSF49785">
    <property type="entry name" value="Galactose-binding domain-like"/>
    <property type="match status" value="1"/>
</dbReference>
<dbReference type="InterPro" id="IPR003344">
    <property type="entry name" value="Big_1_dom"/>
</dbReference>
<feature type="domain" description="Big-1" evidence="3">
    <location>
        <begin position="212"/>
        <end position="312"/>
    </location>
</feature>
<dbReference type="Gene3D" id="2.60.40.10">
    <property type="entry name" value="Immunoglobulins"/>
    <property type="match status" value="3"/>
</dbReference>
<organism evidence="4 5">
    <name type="scientific">Candidatus Desantisbacteria bacterium CG_4_10_14_0_8_um_filter_48_22</name>
    <dbReference type="NCBI Taxonomy" id="1974543"/>
    <lineage>
        <taxon>Bacteria</taxon>
        <taxon>Candidatus Desantisiibacteriota</taxon>
    </lineage>
</organism>
<dbReference type="Proteomes" id="UP000229307">
    <property type="component" value="Unassembled WGS sequence"/>
</dbReference>
<protein>
    <recommendedName>
        <fullName evidence="3">Big-1 domain-containing protein</fullName>
    </recommendedName>
</protein>
<keyword evidence="2" id="KW-0378">Hydrolase</keyword>
<sequence length="1124" mass="120495">YRLIVDGSQALRFSKFVSGIENPLGEKNISFPSGTWHMFKLEISGYTFSCYLNGTLELAAADPGASFSSGKIGLQSGNQTYFDNVISYPGRKGFKFIPVATRLEIVSSPQTLAAGVASEPYSIEARYVVDTEDYVDTYCFDTMSISSSSLTGRFSADGISWSSANESPAALAYGQAEFYYRDLAAGTHTITVSRSGLIPDTQQAVVIDISETSSFLRVNTPAILADGTDNCTVVVTVQDSSGSPFPDQSVLFQTSRGAGYDSVSANPQTTDANGQCTFTVKSVYAGADTFTAVCKGIVILENILNNPSFELGIADPDNWIFSGDSWTWVSQESYSGSRAISGFTQASGDNYALATWAGLAPSDRYPVSPAGNYSASQMCRTDLSSGYAAIRLVWYNGSDTVGDADYAQVSGINTWTFQSALVTSPADANYVSYRSENRGAGTVWFDACMLRRVPTVNFNPTRLVIVTPQRTASVQEPTGIITVEAQDNAGIKDASFTGSTAGLSTSSAGGKFSFSCTYWEDVDHVSITDGSGSFYYKDIIEDSPVITVYRAGLAPDTQTVGVGPPVVSETASFFTINSGKIPADGKTPCTLTFYIKDKYGNALPGLQVTIFTARGSPPDTVAQPDLTDINGQCTATVISSNFGEDTFTGLCDGKVITLNLVSNPSMEEGTTSPEGWILNPNAATAALVRDTTVFTAGGASARISVTAVPSATSVIFYQQNLMLDRGIAYGVSFYAKCSKDKTGTADLTQQDTGANCGLDQNFSMGTSWDYYSFSFIASGSFIGDNINDACLKISTSQDISETITWWIDDVKFVRLPFANFTASRLVIDSPQRTAGAGIISDSITVEARDAAGARDTTFNNIFDLSSSFFSGRFSANRYTWIDTSIIRFSNGFAAFYYRDTSPGSPTITISSQGMQQDSQVFSVTQSAVCETTSYFRVYESRINADGITPCAVTVVISDINGNVIAGKEVTILTSRGTGIDSVTQPGLTDNNGQCTGFIVSLTLGPDTITAVCDGTTITENILNNPSFEQNFEGETMPSWWDFVGDNPGSHTGTWTWTQNEVYSGKRVMAHSCAAPADNYLQAQWSKPYRPAYPVYPVTPSTSFLVSQYAKTDLSSDMAGIRIIW</sequence>
<dbReference type="InterPro" id="IPR003305">
    <property type="entry name" value="CenC_carb-bd"/>
</dbReference>